<evidence type="ECO:0000256" key="2">
    <source>
        <dbReference type="ARBA" id="ARBA00023315"/>
    </source>
</evidence>
<dbReference type="OrthoDB" id="5525374at2"/>
<dbReference type="PANTHER" id="PTHR43877">
    <property type="entry name" value="AMINOALKYLPHOSPHONATE N-ACETYLTRANSFERASE-RELATED-RELATED"/>
    <property type="match status" value="1"/>
</dbReference>
<protein>
    <submittedName>
        <fullName evidence="4">GNAT family N-acetyltransferase</fullName>
    </submittedName>
</protein>
<evidence type="ECO:0000313" key="4">
    <source>
        <dbReference type="EMBL" id="ASF45364.1"/>
    </source>
</evidence>
<dbReference type="InterPro" id="IPR016181">
    <property type="entry name" value="Acyl_CoA_acyltransferase"/>
</dbReference>
<accession>A0A1Z4BVM7</accession>
<dbReference type="Pfam" id="PF00583">
    <property type="entry name" value="Acetyltransf_1"/>
    <property type="match status" value="1"/>
</dbReference>
<sequence length="165" mass="18096">MNPTAFSQTEETLKHCRLTQTLSPAQATVLAELLAASEPWLTLNISASALAKYLLRTDPALKRYTVEVQGVLAGVICLRYPWLRGPYIELLGLAADFRGLGIGGELLAWAESQARLECQNLWVVASAFNQKALAFYQHHGFGPVGLLPDLVLPGHDEVLLRKSWG</sequence>
<evidence type="ECO:0000313" key="5">
    <source>
        <dbReference type="Proteomes" id="UP000197019"/>
    </source>
</evidence>
<proteinExistence type="predicted"/>
<dbReference type="AlphaFoldDB" id="A0A1Z4BVM7"/>
<name>A0A1Z4BVM7_9GAMM</name>
<dbReference type="RefSeq" id="WP_088618246.1">
    <property type="nucleotide sequence ID" value="NZ_CP022129.1"/>
</dbReference>
<reference evidence="4 5" key="1">
    <citation type="submission" date="2017-06" db="EMBL/GenBank/DDBJ databases">
        <title>Genome Sequencing of the methanotroph Methylovulum psychrotolerants str. HV10-M2 isolated from a high-altitude environment.</title>
        <authorList>
            <person name="Mateos-Rivera A."/>
        </authorList>
    </citation>
    <scope>NUCLEOTIDE SEQUENCE [LARGE SCALE GENOMIC DNA]</scope>
    <source>
        <strain evidence="4 5">HV10_M2</strain>
    </source>
</reference>
<dbReference type="GO" id="GO:0016747">
    <property type="term" value="F:acyltransferase activity, transferring groups other than amino-acyl groups"/>
    <property type="evidence" value="ECO:0007669"/>
    <property type="project" value="InterPro"/>
</dbReference>
<dbReference type="EMBL" id="CP022129">
    <property type="protein sequence ID" value="ASF45364.1"/>
    <property type="molecule type" value="Genomic_DNA"/>
</dbReference>
<dbReference type="SUPFAM" id="SSF55729">
    <property type="entry name" value="Acyl-CoA N-acyltransferases (Nat)"/>
    <property type="match status" value="1"/>
</dbReference>
<dbReference type="KEGG" id="mpsy:CEK71_04385"/>
<dbReference type="PROSITE" id="PS51186">
    <property type="entry name" value="GNAT"/>
    <property type="match status" value="1"/>
</dbReference>
<evidence type="ECO:0000256" key="1">
    <source>
        <dbReference type="ARBA" id="ARBA00022679"/>
    </source>
</evidence>
<dbReference type="CDD" id="cd04301">
    <property type="entry name" value="NAT_SF"/>
    <property type="match status" value="1"/>
</dbReference>
<dbReference type="Proteomes" id="UP000197019">
    <property type="component" value="Chromosome"/>
</dbReference>
<dbReference type="InterPro" id="IPR000182">
    <property type="entry name" value="GNAT_dom"/>
</dbReference>
<feature type="domain" description="N-acetyltransferase" evidence="3">
    <location>
        <begin position="20"/>
        <end position="165"/>
    </location>
</feature>
<dbReference type="PANTHER" id="PTHR43877:SF2">
    <property type="entry name" value="AMINOALKYLPHOSPHONATE N-ACETYLTRANSFERASE-RELATED"/>
    <property type="match status" value="1"/>
</dbReference>
<dbReference type="Gene3D" id="3.40.630.30">
    <property type="match status" value="1"/>
</dbReference>
<keyword evidence="2" id="KW-0012">Acyltransferase</keyword>
<organism evidence="4 5">
    <name type="scientific">Methylovulum psychrotolerans</name>
    <dbReference type="NCBI Taxonomy" id="1704499"/>
    <lineage>
        <taxon>Bacteria</taxon>
        <taxon>Pseudomonadati</taxon>
        <taxon>Pseudomonadota</taxon>
        <taxon>Gammaproteobacteria</taxon>
        <taxon>Methylococcales</taxon>
        <taxon>Methylococcaceae</taxon>
        <taxon>Methylovulum</taxon>
    </lineage>
</organism>
<gene>
    <name evidence="4" type="ORF">CEK71_04385</name>
</gene>
<dbReference type="InterPro" id="IPR050832">
    <property type="entry name" value="Bact_Acetyltransf"/>
</dbReference>
<keyword evidence="5" id="KW-1185">Reference proteome</keyword>
<keyword evidence="1 4" id="KW-0808">Transferase</keyword>
<evidence type="ECO:0000259" key="3">
    <source>
        <dbReference type="PROSITE" id="PS51186"/>
    </source>
</evidence>